<organism evidence="1 2">
    <name type="scientific">Rossellomorea vietnamensis</name>
    <dbReference type="NCBI Taxonomy" id="218284"/>
    <lineage>
        <taxon>Bacteria</taxon>
        <taxon>Bacillati</taxon>
        <taxon>Bacillota</taxon>
        <taxon>Bacilli</taxon>
        <taxon>Bacillales</taxon>
        <taxon>Bacillaceae</taxon>
        <taxon>Rossellomorea</taxon>
    </lineage>
</organism>
<evidence type="ECO:0000313" key="2">
    <source>
        <dbReference type="Proteomes" id="UP000325182"/>
    </source>
</evidence>
<gene>
    <name evidence="1" type="ORF">FZC84_21160</name>
</gene>
<reference evidence="1 2" key="1">
    <citation type="submission" date="2019-08" db="EMBL/GenBank/DDBJ databases">
        <title>Bacillus genomes from the desert of Cuatro Cienegas, Coahuila.</title>
        <authorList>
            <person name="Olmedo-Alvarez G."/>
        </authorList>
    </citation>
    <scope>NUCLEOTIDE SEQUENCE [LARGE SCALE GENOMIC DNA]</scope>
    <source>
        <strain evidence="1 2">CH128b_4D</strain>
    </source>
</reference>
<name>A0A5D4M196_9BACI</name>
<dbReference type="EMBL" id="VTEG01000028">
    <property type="protein sequence ID" value="TYR95704.1"/>
    <property type="molecule type" value="Genomic_DNA"/>
</dbReference>
<proteinExistence type="predicted"/>
<sequence>MSNYNLLVKQNGMIFNHFFSTDCDLLDVYKQSLVNNQGYIIWDRGVIDCKEIVGLIKES</sequence>
<dbReference type="Proteomes" id="UP000325182">
    <property type="component" value="Unassembled WGS sequence"/>
</dbReference>
<protein>
    <submittedName>
        <fullName evidence="1">Uncharacterized protein</fullName>
    </submittedName>
</protein>
<dbReference type="RefSeq" id="WP_148955175.1">
    <property type="nucleotide sequence ID" value="NZ_VTEG01000028.1"/>
</dbReference>
<comment type="caution">
    <text evidence="1">The sequence shown here is derived from an EMBL/GenBank/DDBJ whole genome shotgun (WGS) entry which is preliminary data.</text>
</comment>
<dbReference type="AlphaFoldDB" id="A0A5D4M196"/>
<evidence type="ECO:0000313" key="1">
    <source>
        <dbReference type="EMBL" id="TYR95704.1"/>
    </source>
</evidence>
<accession>A0A5D4M196</accession>